<keyword evidence="3" id="KW-1185">Reference proteome</keyword>
<evidence type="ECO:0000313" key="2">
    <source>
        <dbReference type="EMBL" id="CAI9174862.1"/>
    </source>
</evidence>
<feature type="region of interest" description="Disordered" evidence="1">
    <location>
        <begin position="98"/>
        <end position="122"/>
    </location>
</feature>
<name>A0ABN8ZLR0_RANTA</name>
<protein>
    <submittedName>
        <fullName evidence="2">Uncharacterized protein</fullName>
    </submittedName>
</protein>
<feature type="region of interest" description="Disordered" evidence="1">
    <location>
        <begin position="1"/>
        <end position="55"/>
    </location>
</feature>
<reference evidence="2" key="1">
    <citation type="submission" date="2023-04" db="EMBL/GenBank/DDBJ databases">
        <authorList>
            <consortium name="ELIXIR-Norway"/>
        </authorList>
    </citation>
    <scope>NUCLEOTIDE SEQUENCE [LARGE SCALE GENOMIC DNA]</scope>
</reference>
<feature type="compositionally biased region" description="Low complexity" evidence="1">
    <location>
        <begin position="27"/>
        <end position="52"/>
    </location>
</feature>
<evidence type="ECO:0000256" key="1">
    <source>
        <dbReference type="SAM" id="MobiDB-lite"/>
    </source>
</evidence>
<dbReference type="Proteomes" id="UP001176941">
    <property type="component" value="Chromosome 4"/>
</dbReference>
<evidence type="ECO:0000313" key="3">
    <source>
        <dbReference type="Proteomes" id="UP001176941"/>
    </source>
</evidence>
<dbReference type="EMBL" id="OX459940">
    <property type="protein sequence ID" value="CAI9174862.1"/>
    <property type="molecule type" value="Genomic_DNA"/>
</dbReference>
<gene>
    <name evidence="2" type="ORF">MRATA1EN1_LOCUS23824</name>
</gene>
<accession>A0ABN8ZLR0</accession>
<proteinExistence type="predicted"/>
<organism evidence="2 3">
    <name type="scientific">Rangifer tarandus platyrhynchus</name>
    <name type="common">Svalbard reindeer</name>
    <dbReference type="NCBI Taxonomy" id="3082113"/>
    <lineage>
        <taxon>Eukaryota</taxon>
        <taxon>Metazoa</taxon>
        <taxon>Chordata</taxon>
        <taxon>Craniata</taxon>
        <taxon>Vertebrata</taxon>
        <taxon>Euteleostomi</taxon>
        <taxon>Mammalia</taxon>
        <taxon>Eutheria</taxon>
        <taxon>Laurasiatheria</taxon>
        <taxon>Artiodactyla</taxon>
        <taxon>Ruminantia</taxon>
        <taxon>Pecora</taxon>
        <taxon>Cervidae</taxon>
        <taxon>Odocoileinae</taxon>
        <taxon>Rangifer</taxon>
    </lineage>
</organism>
<sequence>MEAVQDSPLADQYPCSSFQKPGRKSTWKSPSHPSSDSGPGRCWSPSTDTHTSPSDHYHFSRWVLHLPEFPSCHMMVLDLAGSGASRDLSPHVLLLHKGSLPRSDIAPDPTRISGPGEPRGRP</sequence>